<proteinExistence type="predicted"/>
<reference evidence="1 2" key="1">
    <citation type="journal article" date="2019" name="Sci. Data">
        <title>Hybrid genome assembly and annotation of Danionella translucida.</title>
        <authorList>
            <person name="Kadobianskyi M."/>
            <person name="Schulze L."/>
            <person name="Schuelke M."/>
            <person name="Judkewitz B."/>
        </authorList>
    </citation>
    <scope>NUCLEOTIDE SEQUENCE [LARGE SCALE GENOMIC DNA]</scope>
    <source>
        <strain evidence="1 2">Bolton</strain>
    </source>
</reference>
<name>A0A553R678_9TELE</name>
<evidence type="ECO:0000313" key="2">
    <source>
        <dbReference type="Proteomes" id="UP000316079"/>
    </source>
</evidence>
<dbReference type="EMBL" id="SRMA01025215">
    <property type="protein sequence ID" value="TRY97692.1"/>
    <property type="molecule type" value="Genomic_DNA"/>
</dbReference>
<comment type="caution">
    <text evidence="1">The sequence shown here is derived from an EMBL/GenBank/DDBJ whole genome shotgun (WGS) entry which is preliminary data.</text>
</comment>
<gene>
    <name evidence="1" type="ORF">DNTS_035492</name>
</gene>
<dbReference type="AlphaFoldDB" id="A0A553R678"/>
<protein>
    <submittedName>
        <fullName evidence="1">Uncharacterized protein</fullName>
    </submittedName>
</protein>
<organism evidence="1 2">
    <name type="scientific">Danionella cerebrum</name>
    <dbReference type="NCBI Taxonomy" id="2873325"/>
    <lineage>
        <taxon>Eukaryota</taxon>
        <taxon>Metazoa</taxon>
        <taxon>Chordata</taxon>
        <taxon>Craniata</taxon>
        <taxon>Vertebrata</taxon>
        <taxon>Euteleostomi</taxon>
        <taxon>Actinopterygii</taxon>
        <taxon>Neopterygii</taxon>
        <taxon>Teleostei</taxon>
        <taxon>Ostariophysi</taxon>
        <taxon>Cypriniformes</taxon>
        <taxon>Danionidae</taxon>
        <taxon>Danioninae</taxon>
        <taxon>Danionella</taxon>
    </lineage>
</organism>
<evidence type="ECO:0000313" key="1">
    <source>
        <dbReference type="EMBL" id="TRY97692.1"/>
    </source>
</evidence>
<keyword evidence="2" id="KW-1185">Reference proteome</keyword>
<dbReference type="Proteomes" id="UP000316079">
    <property type="component" value="Unassembled WGS sequence"/>
</dbReference>
<accession>A0A553R678</accession>
<sequence>MPNSFEEKRMKLGTEAMHILECLIFSGEERSERIGFHEANGAAYIRPSCSDMSVEFCLIRLFLSTPAPACLPGTLKNHSVEESRTGGCQIHLHYRQQSQLSGEEGEGKRTRVGGALTRAELFSVMGLMAPVLFEHRLRLQLMDWGSHVCEDAILRGLVTKYVSDPAFINVIETCARGEGKGSRLGTRVPALKKAVSVENSKQTLQKGHALPQCQQIFGQNFKEQ</sequence>